<dbReference type="EMBL" id="MPUH01001727">
    <property type="protein sequence ID" value="OMJ66407.1"/>
    <property type="molecule type" value="Genomic_DNA"/>
</dbReference>
<dbReference type="Proteomes" id="UP000187209">
    <property type="component" value="Unassembled WGS sequence"/>
</dbReference>
<sequence>MDTSCQTDLKIESSFTRKKFKFSSHLQEKDTQSQSPVVELPSIRRHKKFFNLSNGSESPRGRANNIPSPTRFPSIFKKYKNHLNN</sequence>
<gene>
    <name evidence="2" type="ORF">SteCoe_36751</name>
</gene>
<reference evidence="2 3" key="1">
    <citation type="submission" date="2016-11" db="EMBL/GenBank/DDBJ databases">
        <title>The macronuclear genome of Stentor coeruleus: a giant cell with tiny introns.</title>
        <authorList>
            <person name="Slabodnick M."/>
            <person name="Ruby J.G."/>
            <person name="Reiff S.B."/>
            <person name="Swart E.C."/>
            <person name="Gosai S."/>
            <person name="Prabakaran S."/>
            <person name="Witkowska E."/>
            <person name="Larue G.E."/>
            <person name="Fisher S."/>
            <person name="Freeman R.M."/>
            <person name="Gunawardena J."/>
            <person name="Chu W."/>
            <person name="Stover N.A."/>
            <person name="Gregory B.D."/>
            <person name="Nowacki M."/>
            <person name="Derisi J."/>
            <person name="Roy S.W."/>
            <person name="Marshall W.F."/>
            <person name="Sood P."/>
        </authorList>
    </citation>
    <scope>NUCLEOTIDE SEQUENCE [LARGE SCALE GENOMIC DNA]</scope>
    <source>
        <strain evidence="2">WM001</strain>
    </source>
</reference>
<protein>
    <submittedName>
        <fullName evidence="2">Uncharacterized protein</fullName>
    </submittedName>
</protein>
<feature type="region of interest" description="Disordered" evidence="1">
    <location>
        <begin position="51"/>
        <end position="73"/>
    </location>
</feature>
<proteinExistence type="predicted"/>
<name>A0A1R2APH2_9CILI</name>
<keyword evidence="3" id="KW-1185">Reference proteome</keyword>
<evidence type="ECO:0000313" key="3">
    <source>
        <dbReference type="Proteomes" id="UP000187209"/>
    </source>
</evidence>
<organism evidence="2 3">
    <name type="scientific">Stentor coeruleus</name>
    <dbReference type="NCBI Taxonomy" id="5963"/>
    <lineage>
        <taxon>Eukaryota</taxon>
        <taxon>Sar</taxon>
        <taxon>Alveolata</taxon>
        <taxon>Ciliophora</taxon>
        <taxon>Postciliodesmatophora</taxon>
        <taxon>Heterotrichea</taxon>
        <taxon>Heterotrichida</taxon>
        <taxon>Stentoridae</taxon>
        <taxon>Stentor</taxon>
    </lineage>
</organism>
<comment type="caution">
    <text evidence="2">The sequence shown here is derived from an EMBL/GenBank/DDBJ whole genome shotgun (WGS) entry which is preliminary data.</text>
</comment>
<evidence type="ECO:0000313" key="2">
    <source>
        <dbReference type="EMBL" id="OMJ66407.1"/>
    </source>
</evidence>
<accession>A0A1R2APH2</accession>
<dbReference type="AlphaFoldDB" id="A0A1R2APH2"/>
<evidence type="ECO:0000256" key="1">
    <source>
        <dbReference type="SAM" id="MobiDB-lite"/>
    </source>
</evidence>